<dbReference type="Pfam" id="PF00903">
    <property type="entry name" value="Glyoxalase"/>
    <property type="match status" value="1"/>
</dbReference>
<evidence type="ECO:0000313" key="3">
    <source>
        <dbReference type="Proteomes" id="UP000515511"/>
    </source>
</evidence>
<dbReference type="InterPro" id="IPR029068">
    <property type="entry name" value="Glyas_Bleomycin-R_OHBP_Dase"/>
</dbReference>
<dbReference type="KEGG" id="lse:F1C12_14325"/>
<dbReference type="Gene3D" id="3.10.180.10">
    <property type="entry name" value="2,3-Dihydroxybiphenyl 1,2-Dioxygenase, domain 1"/>
    <property type="match status" value="1"/>
</dbReference>
<dbReference type="Proteomes" id="UP000515511">
    <property type="component" value="Chromosome"/>
</dbReference>
<name>A0A7G6YCF7_9MICO</name>
<dbReference type="RefSeq" id="WP_185275617.1">
    <property type="nucleotide sequence ID" value="NZ_CP043641.1"/>
</dbReference>
<reference evidence="3" key="1">
    <citation type="submission" date="2019-09" db="EMBL/GenBank/DDBJ databases">
        <title>Antimicrobial potential of Antarctic Bacteria.</title>
        <authorList>
            <person name="Benaud N."/>
            <person name="Edwards R.J."/>
            <person name="Ferrari B.C."/>
        </authorList>
    </citation>
    <scope>NUCLEOTIDE SEQUENCE [LARGE SCALE GENOMIC DNA]</scope>
    <source>
        <strain evidence="3">INR9</strain>
    </source>
</reference>
<dbReference type="PROSITE" id="PS51819">
    <property type="entry name" value="VOC"/>
    <property type="match status" value="1"/>
</dbReference>
<dbReference type="CDD" id="cd06587">
    <property type="entry name" value="VOC"/>
    <property type="match status" value="1"/>
</dbReference>
<dbReference type="EMBL" id="CP043641">
    <property type="protein sequence ID" value="QNE36172.1"/>
    <property type="molecule type" value="Genomic_DNA"/>
</dbReference>
<protein>
    <submittedName>
        <fullName evidence="2">VOC family protein</fullName>
    </submittedName>
</protein>
<sequence length="117" mass="12347">MTAPVTLQRIVVSTRSIPAALSLYGGALGLEVGRRAGDLAWLTSADGVEVMLHEREARPSDTAVAIGFAVDRLDDTVAAWVAAGGALVDPPERQPWGERMAVVRDADGHLVCLSERA</sequence>
<feature type="domain" description="VOC" evidence="1">
    <location>
        <begin position="6"/>
        <end position="116"/>
    </location>
</feature>
<dbReference type="AlphaFoldDB" id="A0A7G6YCF7"/>
<evidence type="ECO:0000259" key="1">
    <source>
        <dbReference type="PROSITE" id="PS51819"/>
    </source>
</evidence>
<dbReference type="InterPro" id="IPR037523">
    <property type="entry name" value="VOC_core"/>
</dbReference>
<organism evidence="2 3">
    <name type="scientific">Leifsonia shinshuensis</name>
    <dbReference type="NCBI Taxonomy" id="150026"/>
    <lineage>
        <taxon>Bacteria</taxon>
        <taxon>Bacillati</taxon>
        <taxon>Actinomycetota</taxon>
        <taxon>Actinomycetes</taxon>
        <taxon>Micrococcales</taxon>
        <taxon>Microbacteriaceae</taxon>
        <taxon>Leifsonia</taxon>
    </lineage>
</organism>
<dbReference type="SUPFAM" id="SSF54593">
    <property type="entry name" value="Glyoxalase/Bleomycin resistance protein/Dihydroxybiphenyl dioxygenase"/>
    <property type="match status" value="1"/>
</dbReference>
<dbReference type="InterPro" id="IPR004360">
    <property type="entry name" value="Glyas_Fos-R_dOase_dom"/>
</dbReference>
<gene>
    <name evidence="2" type="ORF">F1C12_14325</name>
</gene>
<evidence type="ECO:0000313" key="2">
    <source>
        <dbReference type="EMBL" id="QNE36172.1"/>
    </source>
</evidence>
<proteinExistence type="predicted"/>
<accession>A0A7G6YCF7</accession>